<feature type="transmembrane region" description="Helical" evidence="1">
    <location>
        <begin position="41"/>
        <end position="59"/>
    </location>
</feature>
<dbReference type="RefSeq" id="WP_344945293.1">
    <property type="nucleotide sequence ID" value="NZ_BAABDC010000002.1"/>
</dbReference>
<keyword evidence="4" id="KW-1185">Reference proteome</keyword>
<feature type="domain" description="DUF2231" evidence="2">
    <location>
        <begin position="7"/>
        <end position="114"/>
    </location>
</feature>
<dbReference type="Pfam" id="PF09990">
    <property type="entry name" value="DUF2231"/>
    <property type="match status" value="1"/>
</dbReference>
<protein>
    <recommendedName>
        <fullName evidence="2">DUF2231 domain-containing protein</fullName>
    </recommendedName>
</protein>
<keyword evidence="1" id="KW-0812">Transmembrane</keyword>
<dbReference type="InterPro" id="IPR019251">
    <property type="entry name" value="DUF2231_TM"/>
</dbReference>
<evidence type="ECO:0000259" key="2">
    <source>
        <dbReference type="Pfam" id="PF09990"/>
    </source>
</evidence>
<evidence type="ECO:0000313" key="3">
    <source>
        <dbReference type="EMBL" id="GAA3703744.1"/>
    </source>
</evidence>
<dbReference type="EMBL" id="BAABDC010000002">
    <property type="protein sequence ID" value="GAA3703744.1"/>
    <property type="molecule type" value="Genomic_DNA"/>
</dbReference>
<organism evidence="3 4">
    <name type="scientific">Terrabacter ginsenosidimutans</name>
    <dbReference type="NCBI Taxonomy" id="490575"/>
    <lineage>
        <taxon>Bacteria</taxon>
        <taxon>Bacillati</taxon>
        <taxon>Actinomycetota</taxon>
        <taxon>Actinomycetes</taxon>
        <taxon>Micrococcales</taxon>
        <taxon>Intrasporangiaceae</taxon>
        <taxon>Terrabacter</taxon>
    </lineage>
</organism>
<keyword evidence="1" id="KW-0472">Membrane</keyword>
<proteinExistence type="predicted"/>
<gene>
    <name evidence="3" type="ORF">GCM10022399_20510</name>
</gene>
<evidence type="ECO:0000256" key="1">
    <source>
        <dbReference type="SAM" id="Phobius"/>
    </source>
</evidence>
<feature type="transmembrane region" description="Helical" evidence="1">
    <location>
        <begin position="87"/>
        <end position="105"/>
    </location>
</feature>
<dbReference type="Proteomes" id="UP001501468">
    <property type="component" value="Unassembled WGS sequence"/>
</dbReference>
<reference evidence="4" key="1">
    <citation type="journal article" date="2019" name="Int. J. Syst. Evol. Microbiol.">
        <title>The Global Catalogue of Microorganisms (GCM) 10K type strain sequencing project: providing services to taxonomists for standard genome sequencing and annotation.</title>
        <authorList>
            <consortium name="The Broad Institute Genomics Platform"/>
            <consortium name="The Broad Institute Genome Sequencing Center for Infectious Disease"/>
            <person name="Wu L."/>
            <person name="Ma J."/>
        </authorList>
    </citation>
    <scope>NUCLEOTIDE SEQUENCE [LARGE SCALE GENOMIC DNA]</scope>
    <source>
        <strain evidence="4">JCM 17125</strain>
    </source>
</reference>
<feature type="transmembrane region" description="Helical" evidence="1">
    <location>
        <begin position="13"/>
        <end position="34"/>
    </location>
</feature>
<evidence type="ECO:0000313" key="4">
    <source>
        <dbReference type="Proteomes" id="UP001501468"/>
    </source>
</evidence>
<name>A0ABP7DCC2_9MICO</name>
<comment type="caution">
    <text evidence="3">The sequence shown here is derived from an EMBL/GenBank/DDBJ whole genome shotgun (WGS) entry which is preliminary data.</text>
</comment>
<accession>A0ABP7DCC2</accession>
<sequence>MLDTIFGLPVHPLIVHATTVVVPAGAVAVLLAALWPRFRRWAGWMPLALALAAVVLTPLSTESGEALERHVEHSDLIETHSQLAEGLLPWVVVLAVAAALLYVVARGERRSSGVSAADGVGTTAVTETAAASEVAETSVRVAAVPRWLLVGAAVVGLVASLGTATQVVRIGHSGAQAAWGDAVSQTTPPSGGGDGN</sequence>
<keyword evidence="1" id="KW-1133">Transmembrane helix</keyword>